<evidence type="ECO:0000313" key="4">
    <source>
        <dbReference type="EMBL" id="MBO1108939.1"/>
    </source>
</evidence>
<sequence length="1013" mass="110622">MNLVRFFIDKKVVSAFLVILLLLAGYSSFQKLGRFEDPEFTIRVAAITTPFPGASAEQVATQVTDKIEEALQQLPEVDEIRSNSYRGLSSVQFEARVAYDKESLQQIWDKLRRKMQAVERQLPPGAGPILIDDDFGDVYGLFYALTGEGYSFSELKQTADMLRKELALVPGVAKVALWGDQPEQVYLEIPTGKLANLGLQPEQIYQQLRNAITPTATANIDVGPERLAVGPMNTVADVSALNELLLSDGKGQTFRLGDIGQVSLGYREPATSLLYFDGQPAIGLGISNISGGNIVTLGEKVSARLAELESRIPLGMQLKVISHQGETVDASIGDFVDNLIAAVLIVVVTLLLFMGMRSGLLIGFVLLLTVAATLIIMQFDGIDMHRISLGALIIALGMLVDNAIVVTEGILIRSQQGESPRDAALKIVKQTQWPLLGGTVVGIMAFSAIGLSPDNTGEYAGSLFWVILYSMLMSWLLAVTLTPLFCVLLFKNTKPNPNAGTGKFLLGYQRLLAACIRLRWPTLGACLVLLVLAVVGLKYVPPGFFPASTRAQFVVDYWLPQGTNIERTNKEVGEIAEFVQTLPDVTATTTLVGAGGLRFMLVYGAEEPNTSYAQLLVDVDDWRKIDALMPQIRSFIEQNYPDAMPKVWKFQLGPGGGSKIEAKFSGPDPKVLRSLAAKARQIYIDDGGMTAIKDDWRQPVKVIQPVWNEAKARQSGFNASDLDLAASNYFNGTTIAQYQRGSDLLPVVARPPAAERDQVDALYNVRVLPAGSQQTVPLSQYLLRLEPQWENAIIRRVDRFPTIKVQGDPATELTGVVFNRVRAKVEAIPLPPGYSLSWGGEFGDSSDANAGIMQILPIAFAAMVFTVVALFNAIRQPLIIWMIVPLAVVGVSFGLVVTQTPFEFMAMLAFLSLTGMLIKNAIVLVDQIDLEIREGKPRLRAVLESSRSRVRPVAMGAITTILGVAPLLFDPFFKSMAVTIMFGLGFATVLTLFVVPVVYTVLFRIRANEMTHS</sequence>
<evidence type="ECO:0000256" key="1">
    <source>
        <dbReference type="ARBA" id="ARBA00022692"/>
    </source>
</evidence>
<dbReference type="PANTHER" id="PTHR32063:SF18">
    <property type="entry name" value="CATION EFFLUX SYSTEM PROTEIN"/>
    <property type="match status" value="1"/>
</dbReference>
<dbReference type="PANTHER" id="PTHR32063">
    <property type="match status" value="1"/>
</dbReference>
<reference evidence="4" key="1">
    <citation type="submission" date="2021-03" db="EMBL/GenBank/DDBJ databases">
        <title>Plesiomonas shigelloides zfcc0051, isolated from zebrafish feces.</title>
        <authorList>
            <person name="Vanderhoek Z."/>
            <person name="Gaulke C."/>
        </authorList>
    </citation>
    <scope>NUCLEOTIDE SEQUENCE</scope>
    <source>
        <strain evidence="4">Zfcc0051</strain>
    </source>
</reference>
<dbReference type="PRINTS" id="PR00702">
    <property type="entry name" value="ACRIFLAVINRP"/>
</dbReference>
<dbReference type="GO" id="GO:0005886">
    <property type="term" value="C:plasma membrane"/>
    <property type="evidence" value="ECO:0007669"/>
    <property type="project" value="TreeGrafter"/>
</dbReference>
<dbReference type="Gene3D" id="3.30.70.1320">
    <property type="entry name" value="Multidrug efflux transporter AcrB pore domain like"/>
    <property type="match status" value="1"/>
</dbReference>
<evidence type="ECO:0000256" key="3">
    <source>
        <dbReference type="SAM" id="Phobius"/>
    </source>
</evidence>
<gene>
    <name evidence="4" type="ORF">J2R62_12070</name>
</gene>
<comment type="caution">
    <text evidence="4">The sequence shown here is derived from an EMBL/GenBank/DDBJ whole genome shotgun (WGS) entry which is preliminary data.</text>
</comment>
<dbReference type="EMBL" id="JAFNAA010000013">
    <property type="protein sequence ID" value="MBO1108939.1"/>
    <property type="molecule type" value="Genomic_DNA"/>
</dbReference>
<dbReference type="InterPro" id="IPR001036">
    <property type="entry name" value="Acrflvin-R"/>
</dbReference>
<feature type="transmembrane region" description="Helical" evidence="3">
    <location>
        <begin position="391"/>
        <end position="412"/>
    </location>
</feature>
<feature type="transmembrane region" description="Helical" evidence="3">
    <location>
        <begin position="878"/>
        <end position="898"/>
    </location>
</feature>
<organism evidence="4 5">
    <name type="scientific">Plesiomonas shigelloides</name>
    <name type="common">Aeromonas shigelloides</name>
    <dbReference type="NCBI Taxonomy" id="703"/>
    <lineage>
        <taxon>Bacteria</taxon>
        <taxon>Pseudomonadati</taxon>
        <taxon>Pseudomonadota</taxon>
        <taxon>Gammaproteobacteria</taxon>
        <taxon>Enterobacterales</taxon>
        <taxon>Enterobacteriaceae</taxon>
        <taxon>Plesiomonas</taxon>
    </lineage>
</organism>
<name>A0A8I2B2I9_PLESH</name>
<dbReference type="Gene3D" id="3.30.70.1440">
    <property type="entry name" value="Multidrug efflux transporter AcrB pore domain"/>
    <property type="match status" value="1"/>
</dbReference>
<evidence type="ECO:0000256" key="2">
    <source>
        <dbReference type="ARBA" id="ARBA00022989"/>
    </source>
</evidence>
<feature type="transmembrane region" description="Helical" evidence="3">
    <location>
        <begin position="433"/>
        <end position="451"/>
    </location>
</feature>
<keyword evidence="3" id="KW-0472">Membrane</keyword>
<proteinExistence type="predicted"/>
<dbReference type="SUPFAM" id="SSF82693">
    <property type="entry name" value="Multidrug efflux transporter AcrB pore domain, PN1, PN2, PC1 and PC2 subdomains"/>
    <property type="match status" value="3"/>
</dbReference>
<feature type="transmembrane region" description="Helical" evidence="3">
    <location>
        <begin position="335"/>
        <end position="353"/>
    </location>
</feature>
<dbReference type="GO" id="GO:0042910">
    <property type="term" value="F:xenobiotic transmembrane transporter activity"/>
    <property type="evidence" value="ECO:0007669"/>
    <property type="project" value="TreeGrafter"/>
</dbReference>
<dbReference type="Gene3D" id="3.30.2090.10">
    <property type="entry name" value="Multidrug efflux transporter AcrB TolC docking domain, DN and DC subdomains"/>
    <property type="match status" value="2"/>
</dbReference>
<dbReference type="InterPro" id="IPR027463">
    <property type="entry name" value="AcrB_DN_DC_subdom"/>
</dbReference>
<dbReference type="Gene3D" id="1.20.1640.10">
    <property type="entry name" value="Multidrug efflux transporter AcrB transmembrane domain"/>
    <property type="match status" value="2"/>
</dbReference>
<dbReference type="Pfam" id="PF00873">
    <property type="entry name" value="ACR_tran"/>
    <property type="match status" value="1"/>
</dbReference>
<feature type="transmembrane region" description="Helical" evidence="3">
    <location>
        <begin position="851"/>
        <end position="871"/>
    </location>
</feature>
<dbReference type="Proteomes" id="UP000664658">
    <property type="component" value="Unassembled WGS sequence"/>
</dbReference>
<protein>
    <submittedName>
        <fullName evidence="4">Efflux RND transporter permease subunit</fullName>
    </submittedName>
</protein>
<keyword evidence="1 3" id="KW-0812">Transmembrane</keyword>
<dbReference type="AlphaFoldDB" id="A0A8I2B2I9"/>
<feature type="transmembrane region" description="Helical" evidence="3">
    <location>
        <begin position="975"/>
        <end position="1002"/>
    </location>
</feature>
<feature type="transmembrane region" description="Helical" evidence="3">
    <location>
        <begin position="904"/>
        <end position="928"/>
    </location>
</feature>
<feature type="transmembrane region" description="Helical" evidence="3">
    <location>
        <begin position="520"/>
        <end position="540"/>
    </location>
</feature>
<feature type="transmembrane region" description="Helical" evidence="3">
    <location>
        <begin position="360"/>
        <end position="379"/>
    </location>
</feature>
<dbReference type="Gene3D" id="3.30.70.1430">
    <property type="entry name" value="Multidrug efflux transporter AcrB pore domain"/>
    <property type="match status" value="2"/>
</dbReference>
<evidence type="ECO:0000313" key="5">
    <source>
        <dbReference type="Proteomes" id="UP000664658"/>
    </source>
</evidence>
<keyword evidence="2 3" id="KW-1133">Transmembrane helix</keyword>
<dbReference type="SUPFAM" id="SSF82714">
    <property type="entry name" value="Multidrug efflux transporter AcrB TolC docking domain, DN and DC subdomains"/>
    <property type="match status" value="2"/>
</dbReference>
<dbReference type="RefSeq" id="WP_152105368.1">
    <property type="nucleotide sequence ID" value="NZ_JAFNAA010000013.1"/>
</dbReference>
<accession>A0A8I2B2I9</accession>
<dbReference type="SUPFAM" id="SSF82866">
    <property type="entry name" value="Multidrug efflux transporter AcrB transmembrane domain"/>
    <property type="match status" value="2"/>
</dbReference>
<feature type="transmembrane region" description="Helical" evidence="3">
    <location>
        <begin position="463"/>
        <end position="490"/>
    </location>
</feature>
<feature type="transmembrane region" description="Helical" evidence="3">
    <location>
        <begin position="949"/>
        <end position="969"/>
    </location>
</feature>